<keyword evidence="7 10" id="KW-0472">Membrane</keyword>
<dbReference type="InterPro" id="IPR000531">
    <property type="entry name" value="Beta-barrel_TonB"/>
</dbReference>
<feature type="domain" description="TonB-dependent receptor-like beta-barrel" evidence="12">
    <location>
        <begin position="254"/>
        <end position="678"/>
    </location>
</feature>
<dbReference type="Gene3D" id="2.40.170.20">
    <property type="entry name" value="TonB-dependent receptor, beta-barrel domain"/>
    <property type="match status" value="1"/>
</dbReference>
<dbReference type="InterPro" id="IPR036942">
    <property type="entry name" value="Beta-barrel_TonB_sf"/>
</dbReference>
<keyword evidence="3 10" id="KW-1134">Transmembrane beta strand</keyword>
<sequence>MNRIILVYIFILITHLSFAQNQPAIIVKDSKTKEPLIGATVTIKGTRIGGTTDIEGKISLKSVANGERTILVSFISYTNAEQKITFPVSSDIEVLLESAHEELEEVVVTTTRISRNIENIPTRIEAISLEEIDEKANMRPNNVSMILHESTGIQVQQTSYTSANQSIRIQGLDGKYTQILKDGFPTFGGFSSGLSLLDIPPLDLRQVEIIKGSASTLYGGGAIAGVVNFISKEPREKQEFSAIINQTSTGGGTNFSAFSAKRNNKIGYSVLVSGTIQKPYDVDKDDFTEIPKNRDLNINPRLFVYFSDKTKLIAGNSTTFQNRFGGDVFVINGKADSQHTYFEKNESVRNISTLQLSNQISENKQFVFKQSFSVFDRQIKVPGYNFRGLQTNAYTDFSFISHKNNHDIVIGANLIFDDFKEKESLKPRTENNFIAGAYIQDNWDITEKFLMEGGFRLDYAKRYDVFPLPRFSALYKISEHWSSRLGGGLGYKLPTMFTEATETLAFQNVLAINTQAKAEKSYGSTFDFNYQNTFGDNFSITANQMFFFTRINEPLVLRTNAIGELYFENAAKPVLSRGFETNLRFTFADWVKFFVGYTFTDAKATYKNTNQTVPLLPKNKVNMALLAEKHRNFKVGLEGYYSGRQVLSDGRLTPQYWEFGLFLEKTFGKITVFANAENFTDTRQNRFEKVVFDAHNSPKFNEVYTHTEGRSFNGGIKIKL</sequence>
<dbReference type="InterPro" id="IPR037066">
    <property type="entry name" value="Plug_dom_sf"/>
</dbReference>
<dbReference type="SUPFAM" id="SSF49464">
    <property type="entry name" value="Carboxypeptidase regulatory domain-like"/>
    <property type="match status" value="1"/>
</dbReference>
<comment type="subcellular location">
    <subcellularLocation>
        <location evidence="1 10">Cell outer membrane</location>
        <topology evidence="1 10">Multi-pass membrane protein</topology>
    </subcellularLocation>
</comment>
<keyword evidence="4 10" id="KW-0812">Transmembrane</keyword>
<keyword evidence="5" id="KW-0732">Signal</keyword>
<dbReference type="GO" id="GO:0044718">
    <property type="term" value="P:siderophore transmembrane transport"/>
    <property type="evidence" value="ECO:0007669"/>
    <property type="project" value="TreeGrafter"/>
</dbReference>
<evidence type="ECO:0000256" key="1">
    <source>
        <dbReference type="ARBA" id="ARBA00004571"/>
    </source>
</evidence>
<protein>
    <submittedName>
        <fullName evidence="14">TonB-dependent receptor</fullName>
    </submittedName>
</protein>
<keyword evidence="2 10" id="KW-0813">Transport</keyword>
<keyword evidence="9 10" id="KW-0998">Cell outer membrane</keyword>
<dbReference type="RefSeq" id="WP_130021554.1">
    <property type="nucleotide sequence ID" value="NZ_SEWF01000018.1"/>
</dbReference>
<dbReference type="InterPro" id="IPR008969">
    <property type="entry name" value="CarboxyPept-like_regulatory"/>
</dbReference>
<dbReference type="OrthoDB" id="1109239at2"/>
<dbReference type="SUPFAM" id="SSF56935">
    <property type="entry name" value="Porins"/>
    <property type="match status" value="1"/>
</dbReference>
<organism evidence="14 15">
    <name type="scientific">Emticicia agri</name>
    <dbReference type="NCBI Taxonomy" id="2492393"/>
    <lineage>
        <taxon>Bacteria</taxon>
        <taxon>Pseudomonadati</taxon>
        <taxon>Bacteroidota</taxon>
        <taxon>Cytophagia</taxon>
        <taxon>Cytophagales</taxon>
        <taxon>Leadbetterellaceae</taxon>
        <taxon>Emticicia</taxon>
    </lineage>
</organism>
<evidence type="ECO:0000313" key="15">
    <source>
        <dbReference type="Proteomes" id="UP000293162"/>
    </source>
</evidence>
<dbReference type="Pfam" id="PF00593">
    <property type="entry name" value="TonB_dep_Rec_b-barrel"/>
    <property type="match status" value="1"/>
</dbReference>
<name>A0A4Q5LZ44_9BACT</name>
<evidence type="ECO:0000256" key="11">
    <source>
        <dbReference type="RuleBase" id="RU003357"/>
    </source>
</evidence>
<dbReference type="EMBL" id="SEWF01000018">
    <property type="protein sequence ID" value="RYU95108.1"/>
    <property type="molecule type" value="Genomic_DNA"/>
</dbReference>
<dbReference type="AlphaFoldDB" id="A0A4Q5LZ44"/>
<reference evidence="14 15" key="1">
    <citation type="submission" date="2019-02" db="EMBL/GenBank/DDBJ databases">
        <title>Bacterial novel species Emticicia sp. 17J42-9 isolated from soil.</title>
        <authorList>
            <person name="Jung H.-Y."/>
        </authorList>
    </citation>
    <scope>NUCLEOTIDE SEQUENCE [LARGE SCALE GENOMIC DNA]</scope>
    <source>
        <strain evidence="14 15">17J42-9</strain>
    </source>
</reference>
<evidence type="ECO:0000259" key="13">
    <source>
        <dbReference type="Pfam" id="PF07715"/>
    </source>
</evidence>
<evidence type="ECO:0000256" key="4">
    <source>
        <dbReference type="ARBA" id="ARBA00022692"/>
    </source>
</evidence>
<evidence type="ECO:0000256" key="8">
    <source>
        <dbReference type="ARBA" id="ARBA00023170"/>
    </source>
</evidence>
<dbReference type="Proteomes" id="UP000293162">
    <property type="component" value="Unassembled WGS sequence"/>
</dbReference>
<comment type="caution">
    <text evidence="14">The sequence shown here is derived from an EMBL/GenBank/DDBJ whole genome shotgun (WGS) entry which is preliminary data.</text>
</comment>
<dbReference type="Gene3D" id="2.170.130.10">
    <property type="entry name" value="TonB-dependent receptor, plug domain"/>
    <property type="match status" value="1"/>
</dbReference>
<comment type="similarity">
    <text evidence="10 11">Belongs to the TonB-dependent receptor family.</text>
</comment>
<keyword evidence="15" id="KW-1185">Reference proteome</keyword>
<dbReference type="GO" id="GO:0009279">
    <property type="term" value="C:cell outer membrane"/>
    <property type="evidence" value="ECO:0007669"/>
    <property type="project" value="UniProtKB-SubCell"/>
</dbReference>
<evidence type="ECO:0000256" key="6">
    <source>
        <dbReference type="ARBA" id="ARBA00023077"/>
    </source>
</evidence>
<dbReference type="Pfam" id="PF13715">
    <property type="entry name" value="CarbopepD_reg_2"/>
    <property type="match status" value="1"/>
</dbReference>
<evidence type="ECO:0000256" key="9">
    <source>
        <dbReference type="ARBA" id="ARBA00023237"/>
    </source>
</evidence>
<dbReference type="GO" id="GO:0015344">
    <property type="term" value="F:siderophore uptake transmembrane transporter activity"/>
    <property type="evidence" value="ECO:0007669"/>
    <property type="project" value="TreeGrafter"/>
</dbReference>
<feature type="domain" description="TonB-dependent receptor plug" evidence="13">
    <location>
        <begin position="118"/>
        <end position="226"/>
    </location>
</feature>
<evidence type="ECO:0000256" key="7">
    <source>
        <dbReference type="ARBA" id="ARBA00023136"/>
    </source>
</evidence>
<evidence type="ECO:0000313" key="14">
    <source>
        <dbReference type="EMBL" id="RYU95108.1"/>
    </source>
</evidence>
<evidence type="ECO:0000256" key="2">
    <source>
        <dbReference type="ARBA" id="ARBA00022448"/>
    </source>
</evidence>
<keyword evidence="8 14" id="KW-0675">Receptor</keyword>
<dbReference type="InterPro" id="IPR039426">
    <property type="entry name" value="TonB-dep_rcpt-like"/>
</dbReference>
<evidence type="ECO:0000256" key="3">
    <source>
        <dbReference type="ARBA" id="ARBA00022452"/>
    </source>
</evidence>
<dbReference type="PROSITE" id="PS52016">
    <property type="entry name" value="TONB_DEPENDENT_REC_3"/>
    <property type="match status" value="1"/>
</dbReference>
<dbReference type="PANTHER" id="PTHR30069:SF29">
    <property type="entry name" value="HEMOGLOBIN AND HEMOGLOBIN-HAPTOGLOBIN-BINDING PROTEIN 1-RELATED"/>
    <property type="match status" value="1"/>
</dbReference>
<evidence type="ECO:0000259" key="12">
    <source>
        <dbReference type="Pfam" id="PF00593"/>
    </source>
</evidence>
<dbReference type="PANTHER" id="PTHR30069">
    <property type="entry name" value="TONB-DEPENDENT OUTER MEMBRANE RECEPTOR"/>
    <property type="match status" value="1"/>
</dbReference>
<dbReference type="Gene3D" id="2.60.40.1120">
    <property type="entry name" value="Carboxypeptidase-like, regulatory domain"/>
    <property type="match status" value="1"/>
</dbReference>
<evidence type="ECO:0000256" key="5">
    <source>
        <dbReference type="ARBA" id="ARBA00022729"/>
    </source>
</evidence>
<gene>
    <name evidence="14" type="ORF">EWM59_13750</name>
</gene>
<dbReference type="InterPro" id="IPR012910">
    <property type="entry name" value="Plug_dom"/>
</dbReference>
<proteinExistence type="inferred from homology"/>
<accession>A0A4Q5LZ44</accession>
<dbReference type="Pfam" id="PF07715">
    <property type="entry name" value="Plug"/>
    <property type="match status" value="1"/>
</dbReference>
<evidence type="ECO:0000256" key="10">
    <source>
        <dbReference type="PROSITE-ProRule" id="PRU01360"/>
    </source>
</evidence>
<keyword evidence="6 11" id="KW-0798">TonB box</keyword>